<dbReference type="EMBL" id="CM037616">
    <property type="protein sequence ID" value="KAH7991642.1"/>
    <property type="molecule type" value="Genomic_DNA"/>
</dbReference>
<organism evidence="1 2">
    <name type="scientific">Sphaerodactylus townsendi</name>
    <dbReference type="NCBI Taxonomy" id="933632"/>
    <lineage>
        <taxon>Eukaryota</taxon>
        <taxon>Metazoa</taxon>
        <taxon>Chordata</taxon>
        <taxon>Craniata</taxon>
        <taxon>Vertebrata</taxon>
        <taxon>Euteleostomi</taxon>
        <taxon>Lepidosauria</taxon>
        <taxon>Squamata</taxon>
        <taxon>Bifurcata</taxon>
        <taxon>Gekkota</taxon>
        <taxon>Sphaerodactylidae</taxon>
        <taxon>Sphaerodactylus</taxon>
    </lineage>
</organism>
<proteinExistence type="predicted"/>
<name>A0ACB8EGK0_9SAUR</name>
<evidence type="ECO:0000313" key="1">
    <source>
        <dbReference type="EMBL" id="KAH7991642.1"/>
    </source>
</evidence>
<comment type="caution">
    <text evidence="1">The sequence shown here is derived from an EMBL/GenBank/DDBJ whole genome shotgun (WGS) entry which is preliminary data.</text>
</comment>
<dbReference type="Proteomes" id="UP000827872">
    <property type="component" value="Linkage Group LG03"/>
</dbReference>
<sequence length="78" mass="8992">MSDQCILQHLSFVSEKKMGQGTEHRGDEFIEYVACDKAKKDYQVLSRNNLNRTKSLVIILFFLLVVIVLGILLAVFRF</sequence>
<reference evidence="1" key="1">
    <citation type="submission" date="2021-08" db="EMBL/GenBank/DDBJ databases">
        <title>The first chromosome-level gecko genome reveals the dynamic sex chromosomes of Neotropical dwarf geckos (Sphaerodactylidae: Sphaerodactylus).</title>
        <authorList>
            <person name="Pinto B.J."/>
            <person name="Keating S.E."/>
            <person name="Gamble T."/>
        </authorList>
    </citation>
    <scope>NUCLEOTIDE SEQUENCE</scope>
    <source>
        <strain evidence="1">TG3544</strain>
    </source>
</reference>
<accession>A0ACB8EGK0</accession>
<protein>
    <submittedName>
        <fullName evidence="1">Uncharacterized protein</fullName>
    </submittedName>
</protein>
<keyword evidence="2" id="KW-1185">Reference proteome</keyword>
<gene>
    <name evidence="1" type="ORF">K3G42_008275</name>
</gene>
<evidence type="ECO:0000313" key="2">
    <source>
        <dbReference type="Proteomes" id="UP000827872"/>
    </source>
</evidence>